<dbReference type="EMBL" id="FMXN01000009">
    <property type="protein sequence ID" value="SDB43146.1"/>
    <property type="molecule type" value="Genomic_DNA"/>
</dbReference>
<feature type="signal peptide" evidence="2">
    <location>
        <begin position="1"/>
        <end position="27"/>
    </location>
</feature>
<sequence length="180" mass="18739">MLKQLRTMTHRVLLTTLGLGVGVAVSAQEPPASTASVRYYSDCTNLVFNNVDNQHKTKAEELAALDDDFLMVLHQSEECMTQAAGASADRVAAAAASGQGSDGNGAAGGDGTDATSTDNSDAEAPTDQSQQPPSSRGGRGEGIQEGSTGLCDTVRQAMEAATTDAERAHFKALQEQYNCK</sequence>
<feature type="chain" id="PRO_5011752327" evidence="2">
    <location>
        <begin position="28"/>
        <end position="180"/>
    </location>
</feature>
<dbReference type="OrthoDB" id="6336739at2"/>
<dbReference type="Proteomes" id="UP000199626">
    <property type="component" value="Unassembled WGS sequence"/>
</dbReference>
<evidence type="ECO:0000313" key="4">
    <source>
        <dbReference type="Proteomes" id="UP000199626"/>
    </source>
</evidence>
<evidence type="ECO:0000256" key="1">
    <source>
        <dbReference type="SAM" id="MobiDB-lite"/>
    </source>
</evidence>
<proteinExistence type="predicted"/>
<evidence type="ECO:0000313" key="3">
    <source>
        <dbReference type="EMBL" id="SDB43146.1"/>
    </source>
</evidence>
<keyword evidence="2" id="KW-0732">Signal</keyword>
<dbReference type="RefSeq" id="WP_092593600.1">
    <property type="nucleotide sequence ID" value="NZ_FMXN01000009.1"/>
</dbReference>
<feature type="region of interest" description="Disordered" evidence="1">
    <location>
        <begin position="87"/>
        <end position="163"/>
    </location>
</feature>
<keyword evidence="4" id="KW-1185">Reference proteome</keyword>
<gene>
    <name evidence="3" type="ORF">SAMN02927930_01664</name>
</gene>
<evidence type="ECO:0000256" key="2">
    <source>
        <dbReference type="SAM" id="SignalP"/>
    </source>
</evidence>
<accession>A0A1G6DDC7</accession>
<feature type="compositionally biased region" description="Low complexity" evidence="1">
    <location>
        <begin position="87"/>
        <end position="99"/>
    </location>
</feature>
<organism evidence="3 4">
    <name type="scientific">Pseudidiomarina indica</name>
    <dbReference type="NCBI Taxonomy" id="1159017"/>
    <lineage>
        <taxon>Bacteria</taxon>
        <taxon>Pseudomonadati</taxon>
        <taxon>Pseudomonadota</taxon>
        <taxon>Gammaproteobacteria</taxon>
        <taxon>Alteromonadales</taxon>
        <taxon>Idiomarinaceae</taxon>
        <taxon>Pseudidiomarina</taxon>
    </lineage>
</organism>
<feature type="compositionally biased region" description="Low complexity" evidence="1">
    <location>
        <begin position="112"/>
        <end position="123"/>
    </location>
</feature>
<protein>
    <submittedName>
        <fullName evidence="3">Uncharacterized protein</fullName>
    </submittedName>
</protein>
<dbReference type="STRING" id="1159017.SAMN02927930_01664"/>
<reference evidence="4" key="1">
    <citation type="submission" date="2016-10" db="EMBL/GenBank/DDBJ databases">
        <authorList>
            <person name="Varghese N."/>
            <person name="Submissions S."/>
        </authorList>
    </citation>
    <scope>NUCLEOTIDE SEQUENCE [LARGE SCALE GENOMIC DNA]</scope>
    <source>
        <strain evidence="4">CGMCC 1.10824</strain>
    </source>
</reference>
<name>A0A1G6DDC7_9GAMM</name>
<dbReference type="AlphaFoldDB" id="A0A1G6DDC7"/>
<feature type="compositionally biased region" description="Gly residues" evidence="1">
    <location>
        <begin position="100"/>
        <end position="111"/>
    </location>
</feature>